<dbReference type="CDD" id="cd02440">
    <property type="entry name" value="AdoMet_MTases"/>
    <property type="match status" value="1"/>
</dbReference>
<dbReference type="Gene3D" id="3.40.50.150">
    <property type="entry name" value="Vaccinia Virus protein VP39"/>
    <property type="match status" value="1"/>
</dbReference>
<comment type="caution">
    <text evidence="2">The sequence shown here is derived from an EMBL/GenBank/DDBJ whole genome shotgun (WGS) entry which is preliminary data.</text>
</comment>
<dbReference type="GO" id="GO:0008170">
    <property type="term" value="F:N-methyltransferase activity"/>
    <property type="evidence" value="ECO:0007669"/>
    <property type="project" value="InterPro"/>
</dbReference>
<dbReference type="GO" id="GO:0005739">
    <property type="term" value="C:mitochondrion"/>
    <property type="evidence" value="ECO:0007669"/>
    <property type="project" value="TreeGrafter"/>
</dbReference>
<evidence type="ECO:0000313" key="3">
    <source>
        <dbReference type="Proteomes" id="UP000237631"/>
    </source>
</evidence>
<dbReference type="GO" id="GO:0003677">
    <property type="term" value="F:DNA binding"/>
    <property type="evidence" value="ECO:0007669"/>
    <property type="project" value="InterPro"/>
</dbReference>
<organism evidence="2 3">
    <name type="scientific">Cercospora berteroae</name>
    <dbReference type="NCBI Taxonomy" id="357750"/>
    <lineage>
        <taxon>Eukaryota</taxon>
        <taxon>Fungi</taxon>
        <taxon>Dikarya</taxon>
        <taxon>Ascomycota</taxon>
        <taxon>Pezizomycotina</taxon>
        <taxon>Dothideomycetes</taxon>
        <taxon>Dothideomycetidae</taxon>
        <taxon>Mycosphaerellales</taxon>
        <taxon>Mycosphaerellaceae</taxon>
        <taxon>Cercospora</taxon>
    </lineage>
</organism>
<reference evidence="3" key="1">
    <citation type="journal article" date="2017" name="bioRxiv">
        <title>Conservation of a gene cluster reveals novel cercosporin biosynthetic mechanisms and extends production to the genus Colletotrichum.</title>
        <authorList>
            <person name="de Jonge R."/>
            <person name="Ebert M.K."/>
            <person name="Huitt-Roehl C.R."/>
            <person name="Pal P."/>
            <person name="Suttle J.C."/>
            <person name="Spanner R.E."/>
            <person name="Neubauer J.D."/>
            <person name="Jurick W.M.II."/>
            <person name="Stott K.A."/>
            <person name="Secor G.A."/>
            <person name="Thomma B.P.H.J."/>
            <person name="Van de Peer Y."/>
            <person name="Townsend C.A."/>
            <person name="Bolton M.D."/>
        </authorList>
    </citation>
    <scope>NUCLEOTIDE SEQUENCE [LARGE SCALE GENOMIC DNA]</scope>
    <source>
        <strain evidence="3">CBS538.71</strain>
    </source>
</reference>
<dbReference type="Pfam" id="PF02384">
    <property type="entry name" value="N6_Mtase"/>
    <property type="match status" value="1"/>
</dbReference>
<evidence type="ECO:0000313" key="2">
    <source>
        <dbReference type="EMBL" id="PPJ56970.1"/>
    </source>
</evidence>
<dbReference type="InterPro" id="IPR050320">
    <property type="entry name" value="N5-glutamine_MTase"/>
</dbReference>
<accession>A0A2S6CB70</accession>
<dbReference type="EMBL" id="PNEN01000503">
    <property type="protein sequence ID" value="PPJ56970.1"/>
    <property type="molecule type" value="Genomic_DNA"/>
</dbReference>
<dbReference type="STRING" id="357750.A0A2S6CB70"/>
<evidence type="ECO:0000259" key="1">
    <source>
        <dbReference type="Pfam" id="PF02384"/>
    </source>
</evidence>
<dbReference type="Gene3D" id="1.10.8.10">
    <property type="entry name" value="DNA helicase RuvA subunit, C-terminal domain"/>
    <property type="match status" value="1"/>
</dbReference>
<dbReference type="SUPFAM" id="SSF53335">
    <property type="entry name" value="S-adenosyl-L-methionine-dependent methyltransferases"/>
    <property type="match status" value="1"/>
</dbReference>
<dbReference type="PANTHER" id="PTHR18895">
    <property type="entry name" value="HEMK METHYLTRANSFERASE"/>
    <property type="match status" value="1"/>
</dbReference>
<sequence length="380" mass="42179">MPRIHPRDIWQALNINKALLALLPVCRDLEGARNELRWLKQHAVAVSQQIGHSRQPSLLTEFIDRRARGEPLQYVLGSEYFGELEIGCRPGVLIPRQETAASTSHLAHIVSTELQSIAAEKKPLRVLDLCTGSGCIPLLFHHQFYSHEQNNSKQLELVGVDISSDALSLARENLIHQIARQGKQCSSGLPRTKSLQHIGFVQADILKDDQDMPEDDKYDGPLPLAQALARLSDSSPPTFDVLTCNPPYISPRSFVTTTARSVRQYEPVQALVPAPQNTKSMTDNDIGDLFYPKLLAIAEQIEAKVILFEVADLEQAQRVAAMAARQGTWARVEIWRDEPTANSVSESVQTDRHNIAVRGVGHGRSVVAYRDGDKPVTEVT</sequence>
<proteinExistence type="predicted"/>
<name>A0A2S6CB70_9PEZI</name>
<gene>
    <name evidence="2" type="ORF">CBER1_00602</name>
</gene>
<dbReference type="InterPro" id="IPR029063">
    <property type="entry name" value="SAM-dependent_MTases_sf"/>
</dbReference>
<dbReference type="Proteomes" id="UP000237631">
    <property type="component" value="Unassembled WGS sequence"/>
</dbReference>
<protein>
    <recommendedName>
        <fullName evidence="1">DNA methylase adenine-specific domain-containing protein</fullName>
    </recommendedName>
</protein>
<dbReference type="PANTHER" id="PTHR18895:SF74">
    <property type="entry name" value="MTRF1L RELEASE FACTOR GLUTAMINE METHYLTRANSFERASE"/>
    <property type="match status" value="1"/>
</dbReference>
<dbReference type="OrthoDB" id="269872at2759"/>
<dbReference type="AlphaFoldDB" id="A0A2S6CB70"/>
<keyword evidence="3" id="KW-1185">Reference proteome</keyword>
<feature type="domain" description="DNA methylase adenine-specific" evidence="1">
    <location>
        <begin position="115"/>
        <end position="248"/>
    </location>
</feature>
<dbReference type="InterPro" id="IPR003356">
    <property type="entry name" value="DNA_methylase_A-5"/>
</dbReference>